<evidence type="ECO:0008006" key="5">
    <source>
        <dbReference type="Google" id="ProtNLM"/>
    </source>
</evidence>
<feature type="transmembrane region" description="Helical" evidence="2">
    <location>
        <begin position="24"/>
        <end position="46"/>
    </location>
</feature>
<proteinExistence type="predicted"/>
<reference evidence="3 4" key="1">
    <citation type="submission" date="2024-02" db="EMBL/GenBank/DDBJ databases">
        <title>Rubritalea halochordaticola NBRC 107102.</title>
        <authorList>
            <person name="Ichikawa N."/>
            <person name="Katano-Makiyama Y."/>
            <person name="Hidaka K."/>
        </authorList>
    </citation>
    <scope>NUCLEOTIDE SEQUENCE [LARGE SCALE GENOMIC DNA]</scope>
    <source>
        <strain evidence="3 4">NBRC 107102</strain>
    </source>
</reference>
<dbReference type="EMBL" id="BAABRL010000001">
    <property type="protein sequence ID" value="GAA5494160.1"/>
    <property type="molecule type" value="Genomic_DNA"/>
</dbReference>
<keyword evidence="2" id="KW-0812">Transmembrane</keyword>
<feature type="compositionally biased region" description="Basic and acidic residues" evidence="1">
    <location>
        <begin position="136"/>
        <end position="152"/>
    </location>
</feature>
<accession>A0ABP9UUS6</accession>
<evidence type="ECO:0000256" key="1">
    <source>
        <dbReference type="SAM" id="MobiDB-lite"/>
    </source>
</evidence>
<dbReference type="Proteomes" id="UP001424741">
    <property type="component" value="Unassembled WGS sequence"/>
</dbReference>
<dbReference type="RefSeq" id="WP_346187177.1">
    <property type="nucleotide sequence ID" value="NZ_BAABRL010000001.1"/>
</dbReference>
<name>A0ABP9UUS6_9BACT</name>
<feature type="region of interest" description="Disordered" evidence="1">
    <location>
        <begin position="952"/>
        <end position="980"/>
    </location>
</feature>
<keyword evidence="4" id="KW-1185">Reference proteome</keyword>
<keyword evidence="2" id="KW-0472">Membrane</keyword>
<comment type="caution">
    <text evidence="3">The sequence shown here is derived from an EMBL/GenBank/DDBJ whole genome shotgun (WGS) entry which is preliminary data.</text>
</comment>
<organism evidence="3 4">
    <name type="scientific">Rubritalea halochordaticola</name>
    <dbReference type="NCBI Taxonomy" id="714537"/>
    <lineage>
        <taxon>Bacteria</taxon>
        <taxon>Pseudomonadati</taxon>
        <taxon>Verrucomicrobiota</taxon>
        <taxon>Verrucomicrobiia</taxon>
        <taxon>Verrucomicrobiales</taxon>
        <taxon>Rubritaleaceae</taxon>
        <taxon>Rubritalea</taxon>
    </lineage>
</organism>
<gene>
    <name evidence="3" type="ORF">Rhal01_00318</name>
</gene>
<feature type="region of interest" description="Disordered" evidence="1">
    <location>
        <begin position="130"/>
        <end position="152"/>
    </location>
</feature>
<evidence type="ECO:0000256" key="2">
    <source>
        <dbReference type="SAM" id="Phobius"/>
    </source>
</evidence>
<evidence type="ECO:0000313" key="3">
    <source>
        <dbReference type="EMBL" id="GAA5494160.1"/>
    </source>
</evidence>
<protein>
    <recommendedName>
        <fullName evidence="5">Verru_Chthon cassette protein A</fullName>
    </recommendedName>
</protein>
<keyword evidence="2" id="KW-1133">Transmembrane helix</keyword>
<evidence type="ECO:0000313" key="4">
    <source>
        <dbReference type="Proteomes" id="UP001424741"/>
    </source>
</evidence>
<sequence>MMKPALVNPTTNILVKKQLKRHGFALVSTITVMMLLLMIGLGVISLSTISSKGATQDRYAAEAQANARLALSIAIGQLQKHTGPDQRVTATASIFDSDPSTLPIEGVNNQYAVGAWSTMVMKDGEPSDSIIYQDSDGYHSDRRNPSDSDPLNHKEQILTWLISGADENGYDPRTSELNEGVDAVNIGYDNDNKILAPIVLNKDTENKVTGGYAYHVTDLGLAAPLIQYNKNLDKEPNASSVNDGGYSNLYTGKKRQYDKLAETSESLSQISSDDVVKDKELTNRYITYGSVAFDPDGAPNDDAKNFLHNYSQQYTDYNRALFVDTLKGDLKVDLSSYILDKSQPGLGKLSGSNGTLLDDSTPVIGHSRFRAFSPKFGILRDYMNLGRLAGSSRTVPPRAPLFGGGANQDYPDPTNYIKTGLHPFIVEYSFHARPFINTSSTSKLSLCMYPRVTLWNPYNVTIDTAGYFFQINQRGYFVIETNDPEKKRYGFTGSYWGNIKGSDGARARTNYLFFFLEPVKIEPGQSLVFTPKFPRQKIAFRDGNIQNNILSAASDPSDLNCFYVDMGGPAADTSKNLSYKFLRYWQNGYHIGYEESTSARLRLSKGPTDYDSIIADSSNGPNYPIVHTMDIHNWYRGNEGRWHDINRRWEPLQRISQSGSIPPDNRTKLGIRLKSFAETAENTLNQEKAMWDFPLIEESNLRAPIYRRTPWDWIEGVPTVLHEFHFGPFASDNQEQPGYLDPFMAPRYLGDLAESSPFMNTSLIKGDLRYTLFDIPPADINVFSIGQLRQVPLSHEFSAPSFIIGESKAPVTAPREHSAFPVNEYSKLWWTGLNRGRVPNYSTWWQADYDPNSNYAAFDYRYETNLALWDKYFFSTLPEGASLTDYREIGSLPNPNIIVVDDSDNDITQPSASSADKIAENLRLQNHHSVNSTNIVAWKALLTMNMGMKINGQDTEESSIPFPGASTPLAGGGSPKSSTDELAWKGYRELTTEEVDLLAERIVEQVKRRAPFISLSDFVNRRLYSLQSPPDTAPTMSTQTSEDLLSYAGSIEVAIQQSALNAGFRDYQTKSGDDYSNAAFKDDGFDTINMANERYANAPAHLTQGKILETIGAQLTPRSDTFKIRCYGEARDSRGRVMAKAWCEAVIQRTAKYVDSTSDSANVAYDSLTSEINKTMGRKYHIISFRWLNSEEL</sequence>